<dbReference type="PROSITE" id="PS50893">
    <property type="entry name" value="ABC_TRANSPORTER_2"/>
    <property type="match status" value="1"/>
</dbReference>
<keyword evidence="4 5" id="KW-0472">Membrane</keyword>
<evidence type="ECO:0000256" key="2">
    <source>
        <dbReference type="ARBA" id="ARBA00022692"/>
    </source>
</evidence>
<dbReference type="GO" id="GO:0140359">
    <property type="term" value="F:ABC-type transporter activity"/>
    <property type="evidence" value="ECO:0007669"/>
    <property type="project" value="InterPro"/>
</dbReference>
<accession>A0A7C2NV11</accession>
<sequence>MSEWYAGVGRGALAWSILHGALWCLLLLQLGLFLGLLVDRGGLSLTLSPEENSHFERLTGLKHVAAPLGAAAAPKPDAPVDAENPESARVALADAVVVRTFDDAGILPSVWRARDAWWGGLLAAAYRTFPTLRQNSSALVVLLTAAAVTWLVRMWTVAQLRMRCRLAASEVARRLRQHLHRQALRLGAEDLDGSELAGAKSLITEEADRVRVGVFQWLYCGARYPWEAAFLVLAAGSVEWLLTAQWTLFALVGWYVIARAQQQVERTRRLAEDRAQTELKFLADDLGHARLVRGYGMDDANQQQFQAHMDRYLSQLLVLDRIQDNPLWLRLVSSLAGAAIAAFLLWLLGMKTLLGFITLPAAGVFLAAFGLGMNAAAHWRRLPALRSEVAIAVDRIWRYLDRLPTVSQAVGAKFLQPLAKTLHVERVTYRDPHDRLLIDRLDVQLAGGRSYALLSLDPLEPKAFAYLLPRFIEPQSGRILFDGEDIAWGTLESLRAETIYVSADDPMLPGTVMDNILAGRTDVTLPQATDAAKEARAHNFISRLPQGYETSLDGRADPLDAGQRFRLALARALLRKPSVLIIEEPEAPLDEDTKQLLDDTYNRICQGRTVFFLPRRLSTVRRCDDILFFQNGTIEAYGPHALLVKESPLYRHWEYINFNEFRRE</sequence>
<dbReference type="SUPFAM" id="SSF90123">
    <property type="entry name" value="ABC transporter transmembrane region"/>
    <property type="match status" value="1"/>
</dbReference>
<dbReference type="GO" id="GO:0005524">
    <property type="term" value="F:ATP binding"/>
    <property type="evidence" value="ECO:0007669"/>
    <property type="project" value="UniProtKB-KW"/>
</dbReference>
<dbReference type="InterPro" id="IPR003439">
    <property type="entry name" value="ABC_transporter-like_ATP-bd"/>
</dbReference>
<dbReference type="InterPro" id="IPR011527">
    <property type="entry name" value="ABC1_TM_dom"/>
</dbReference>
<keyword evidence="8" id="KW-0547">Nucleotide-binding</keyword>
<dbReference type="PANTHER" id="PTHR24221:SF654">
    <property type="entry name" value="ATP-BINDING CASSETTE SUB-FAMILY B MEMBER 6"/>
    <property type="match status" value="1"/>
</dbReference>
<feature type="transmembrane region" description="Helical" evidence="5">
    <location>
        <begin position="354"/>
        <end position="377"/>
    </location>
</feature>
<proteinExistence type="predicted"/>
<comment type="caution">
    <text evidence="8">The sequence shown here is derived from an EMBL/GenBank/DDBJ whole genome shotgun (WGS) entry which is preliminary data.</text>
</comment>
<evidence type="ECO:0000256" key="5">
    <source>
        <dbReference type="SAM" id="Phobius"/>
    </source>
</evidence>
<evidence type="ECO:0000256" key="4">
    <source>
        <dbReference type="ARBA" id="ARBA00023136"/>
    </source>
</evidence>
<dbReference type="SUPFAM" id="SSF52540">
    <property type="entry name" value="P-loop containing nucleoside triphosphate hydrolases"/>
    <property type="match status" value="1"/>
</dbReference>
<dbReference type="PROSITE" id="PS50929">
    <property type="entry name" value="ABC_TM1F"/>
    <property type="match status" value="1"/>
</dbReference>
<evidence type="ECO:0000313" key="8">
    <source>
        <dbReference type="EMBL" id="HEN14030.1"/>
    </source>
</evidence>
<feature type="transmembrane region" description="Helical" evidence="5">
    <location>
        <begin position="12"/>
        <end position="38"/>
    </location>
</feature>
<dbReference type="EMBL" id="DSOK01000029">
    <property type="protein sequence ID" value="HEN14030.1"/>
    <property type="molecule type" value="Genomic_DNA"/>
</dbReference>
<dbReference type="InterPro" id="IPR039421">
    <property type="entry name" value="Type_1_exporter"/>
</dbReference>
<keyword evidence="8" id="KW-0067">ATP-binding</keyword>
<dbReference type="PANTHER" id="PTHR24221">
    <property type="entry name" value="ATP-BINDING CASSETTE SUB-FAMILY B"/>
    <property type="match status" value="1"/>
</dbReference>
<feature type="transmembrane region" description="Helical" evidence="5">
    <location>
        <begin position="327"/>
        <end position="348"/>
    </location>
</feature>
<reference evidence="8" key="1">
    <citation type="journal article" date="2020" name="mSystems">
        <title>Genome- and Community-Level Interaction Insights into Carbon Utilization and Element Cycling Functions of Hydrothermarchaeota in Hydrothermal Sediment.</title>
        <authorList>
            <person name="Zhou Z."/>
            <person name="Liu Y."/>
            <person name="Xu W."/>
            <person name="Pan J."/>
            <person name="Luo Z.H."/>
            <person name="Li M."/>
        </authorList>
    </citation>
    <scope>NUCLEOTIDE SEQUENCE [LARGE SCALE GENOMIC DNA]</scope>
    <source>
        <strain evidence="8">SpSt-339</strain>
    </source>
</reference>
<dbReference type="Gene3D" id="1.20.1560.10">
    <property type="entry name" value="ABC transporter type 1, transmembrane domain"/>
    <property type="match status" value="1"/>
</dbReference>
<keyword evidence="3 5" id="KW-1133">Transmembrane helix</keyword>
<keyword evidence="2 5" id="KW-0812">Transmembrane</keyword>
<evidence type="ECO:0000259" key="6">
    <source>
        <dbReference type="PROSITE" id="PS50893"/>
    </source>
</evidence>
<organism evidence="8">
    <name type="scientific">Schlesneria paludicola</name>
    <dbReference type="NCBI Taxonomy" id="360056"/>
    <lineage>
        <taxon>Bacteria</taxon>
        <taxon>Pseudomonadati</taxon>
        <taxon>Planctomycetota</taxon>
        <taxon>Planctomycetia</taxon>
        <taxon>Planctomycetales</taxon>
        <taxon>Planctomycetaceae</taxon>
        <taxon>Schlesneria</taxon>
    </lineage>
</organism>
<dbReference type="Pfam" id="PF00005">
    <property type="entry name" value="ABC_tran"/>
    <property type="match status" value="1"/>
</dbReference>
<dbReference type="AlphaFoldDB" id="A0A7C2NV11"/>
<feature type="transmembrane region" description="Helical" evidence="5">
    <location>
        <begin position="240"/>
        <end position="258"/>
    </location>
</feature>
<dbReference type="Gene3D" id="3.40.50.300">
    <property type="entry name" value="P-loop containing nucleotide triphosphate hydrolases"/>
    <property type="match status" value="1"/>
</dbReference>
<protein>
    <submittedName>
        <fullName evidence="8">ABC transporter ATP-binding protein</fullName>
    </submittedName>
</protein>
<feature type="domain" description="ABC transporter" evidence="6">
    <location>
        <begin position="422"/>
        <end position="656"/>
    </location>
</feature>
<dbReference type="InterPro" id="IPR036640">
    <property type="entry name" value="ABC1_TM_sf"/>
</dbReference>
<evidence type="ECO:0000256" key="3">
    <source>
        <dbReference type="ARBA" id="ARBA00022989"/>
    </source>
</evidence>
<feature type="domain" description="ABC transmembrane type-1" evidence="7">
    <location>
        <begin position="135"/>
        <end position="375"/>
    </location>
</feature>
<evidence type="ECO:0000256" key="1">
    <source>
        <dbReference type="ARBA" id="ARBA00004651"/>
    </source>
</evidence>
<comment type="subcellular location">
    <subcellularLocation>
        <location evidence="1">Cell membrane</location>
        <topology evidence="1">Multi-pass membrane protein</topology>
    </subcellularLocation>
</comment>
<dbReference type="GO" id="GO:0016887">
    <property type="term" value="F:ATP hydrolysis activity"/>
    <property type="evidence" value="ECO:0007669"/>
    <property type="project" value="InterPro"/>
</dbReference>
<feature type="transmembrane region" description="Helical" evidence="5">
    <location>
        <begin position="137"/>
        <end position="156"/>
    </location>
</feature>
<dbReference type="GO" id="GO:0005886">
    <property type="term" value="C:plasma membrane"/>
    <property type="evidence" value="ECO:0007669"/>
    <property type="project" value="UniProtKB-SubCell"/>
</dbReference>
<gene>
    <name evidence="8" type="ORF">ENQ76_00990</name>
</gene>
<dbReference type="InterPro" id="IPR027417">
    <property type="entry name" value="P-loop_NTPase"/>
</dbReference>
<evidence type="ECO:0000259" key="7">
    <source>
        <dbReference type="PROSITE" id="PS50929"/>
    </source>
</evidence>
<name>A0A7C2NV11_9PLAN</name>